<evidence type="ECO:0000313" key="6">
    <source>
        <dbReference type="Proteomes" id="UP001268256"/>
    </source>
</evidence>
<dbReference type="GO" id="GO:0005737">
    <property type="term" value="C:cytoplasm"/>
    <property type="evidence" value="ECO:0007669"/>
    <property type="project" value="TreeGrafter"/>
</dbReference>
<organism evidence="5 6">
    <name type="scientific">Pseudocalidococcus azoricus BACA0444</name>
    <dbReference type="NCBI Taxonomy" id="2918990"/>
    <lineage>
        <taxon>Bacteria</taxon>
        <taxon>Bacillati</taxon>
        <taxon>Cyanobacteriota</taxon>
        <taxon>Cyanophyceae</taxon>
        <taxon>Acaryochloridales</taxon>
        <taxon>Thermosynechococcaceae</taxon>
        <taxon>Pseudocalidococcus</taxon>
        <taxon>Pseudocalidococcus azoricus</taxon>
    </lineage>
</organism>
<name>A0AAE4FSJ8_9CYAN</name>
<dbReference type="PROSITE" id="PS00175">
    <property type="entry name" value="PG_MUTASE"/>
    <property type="match status" value="1"/>
</dbReference>
<dbReference type="Proteomes" id="UP001268256">
    <property type="component" value="Unassembled WGS sequence"/>
</dbReference>
<dbReference type="CDD" id="cd07067">
    <property type="entry name" value="HP_PGM_like"/>
    <property type="match status" value="1"/>
</dbReference>
<dbReference type="SMART" id="SM00855">
    <property type="entry name" value="PGAM"/>
    <property type="match status" value="1"/>
</dbReference>
<dbReference type="Pfam" id="PF00300">
    <property type="entry name" value="His_Phos_1"/>
    <property type="match status" value="1"/>
</dbReference>
<dbReference type="EC" id="3.1.3.-" evidence="5"/>
<dbReference type="InterPro" id="IPR001345">
    <property type="entry name" value="PG/BPGM_mutase_AS"/>
</dbReference>
<evidence type="ECO:0000313" key="5">
    <source>
        <dbReference type="EMBL" id="MDS3860797.1"/>
    </source>
</evidence>
<keyword evidence="5" id="KW-0378">Hydrolase</keyword>
<feature type="active site" description="Proton donor/acceptor" evidence="3">
    <location>
        <position position="87"/>
    </location>
</feature>
<dbReference type="EMBL" id="JAVMIP010000006">
    <property type="protein sequence ID" value="MDS3860797.1"/>
    <property type="molecule type" value="Genomic_DNA"/>
</dbReference>
<dbReference type="InterPro" id="IPR013078">
    <property type="entry name" value="His_Pase_superF_clade-1"/>
</dbReference>
<keyword evidence="6" id="KW-1185">Reference proteome</keyword>
<evidence type="ECO:0000256" key="3">
    <source>
        <dbReference type="PIRSR" id="PIRSR613078-1"/>
    </source>
</evidence>
<gene>
    <name evidence="5" type="ORF">RIF25_08215</name>
</gene>
<dbReference type="Gene3D" id="3.40.50.1240">
    <property type="entry name" value="Phosphoglycerate mutase-like"/>
    <property type="match status" value="1"/>
</dbReference>
<dbReference type="InterPro" id="IPR029033">
    <property type="entry name" value="His_PPase_superfam"/>
</dbReference>
<dbReference type="SUPFAM" id="SSF53254">
    <property type="entry name" value="Phosphoglycerate mutase-like"/>
    <property type="match status" value="1"/>
</dbReference>
<feature type="active site" description="Tele-phosphohistidine intermediate" evidence="3">
    <location>
        <position position="8"/>
    </location>
</feature>
<dbReference type="RefSeq" id="WP_322878062.1">
    <property type="nucleotide sequence ID" value="NZ_JAVMIP010000006.1"/>
</dbReference>
<dbReference type="InterPro" id="IPR050275">
    <property type="entry name" value="PGM_Phosphatase"/>
</dbReference>
<protein>
    <submittedName>
        <fullName evidence="5">Histidine phosphatase family protein</fullName>
        <ecNumber evidence="5">3.1.3.-</ecNumber>
    </submittedName>
</protein>
<proteinExistence type="predicted"/>
<dbReference type="AlphaFoldDB" id="A0AAE4FSJ8"/>
<comment type="caution">
    <text evidence="5">The sequence shown here is derived from an EMBL/GenBank/DDBJ whole genome shotgun (WGS) entry which is preliminary data.</text>
</comment>
<sequence length="221" mass="24907">MKLILIRHGEAEGNPEGRMLGWSDPPLTPIGIQQSQALSSYLSAHYPPPTQILTSPLQRASQTAQILARPTPPHPQAPSQTLENLREINLGIFTGLTWAEATATYPELCQQLTSQLDWLPIPQAETPTQTNERAARLWHTLLTQIEDQDHLWLVSHAGFLQYLLSVILGCDKVWQIQVAPTAWFELDLSIPHLDWANHPNRPLNPALWKIRQFNASPHWPG</sequence>
<dbReference type="PANTHER" id="PTHR48100">
    <property type="entry name" value="BROAD-SPECIFICITY PHOSPHATASE YOR283W-RELATED"/>
    <property type="match status" value="1"/>
</dbReference>
<evidence type="ECO:0000256" key="1">
    <source>
        <dbReference type="ARBA" id="ARBA00023152"/>
    </source>
</evidence>
<feature type="binding site" evidence="4">
    <location>
        <position position="59"/>
    </location>
    <ligand>
        <name>substrate</name>
    </ligand>
</feature>
<evidence type="ECO:0000256" key="4">
    <source>
        <dbReference type="PIRSR" id="PIRSR613078-2"/>
    </source>
</evidence>
<reference evidence="6" key="1">
    <citation type="submission" date="2023-07" db="EMBL/GenBank/DDBJ databases">
        <authorList>
            <person name="Luz R."/>
            <person name="Cordeiro R."/>
            <person name="Fonseca A."/>
            <person name="Goncalves V."/>
        </authorList>
    </citation>
    <scope>NUCLEOTIDE SEQUENCE [LARGE SCALE GENOMIC DNA]</scope>
    <source>
        <strain evidence="6">BACA0444</strain>
    </source>
</reference>
<keyword evidence="2" id="KW-0413">Isomerase</keyword>
<keyword evidence="1" id="KW-0324">Glycolysis</keyword>
<dbReference type="PANTHER" id="PTHR48100:SF1">
    <property type="entry name" value="HISTIDINE PHOSPHATASE FAMILY PROTEIN-RELATED"/>
    <property type="match status" value="1"/>
</dbReference>
<dbReference type="GO" id="GO:0016791">
    <property type="term" value="F:phosphatase activity"/>
    <property type="evidence" value="ECO:0007669"/>
    <property type="project" value="TreeGrafter"/>
</dbReference>
<accession>A0AAE4FSJ8</accession>
<evidence type="ECO:0000256" key="2">
    <source>
        <dbReference type="ARBA" id="ARBA00023235"/>
    </source>
</evidence>
<feature type="binding site" evidence="4">
    <location>
        <begin position="7"/>
        <end position="14"/>
    </location>
    <ligand>
        <name>substrate</name>
    </ligand>
</feature>